<proteinExistence type="predicted"/>
<dbReference type="Proteomes" id="UP000008820">
    <property type="component" value="Chromosome 2"/>
</dbReference>
<dbReference type="EnsemblMetazoa" id="AAEL024105-RA">
    <property type="protein sequence ID" value="AAEL024105-PA"/>
    <property type="gene ID" value="AAEL024105"/>
</dbReference>
<protein>
    <submittedName>
        <fullName evidence="1">Uncharacterized protein</fullName>
    </submittedName>
</protein>
<reference evidence="1 2" key="1">
    <citation type="submission" date="2017-06" db="EMBL/GenBank/DDBJ databases">
        <title>Aedes aegypti genome working group (AGWG) sequencing and assembly.</title>
        <authorList>
            <consortium name="Aedes aegypti Genome Working Group (AGWG)"/>
            <person name="Matthews B.J."/>
        </authorList>
    </citation>
    <scope>NUCLEOTIDE SEQUENCE [LARGE SCALE GENOMIC DNA]</scope>
    <source>
        <strain evidence="1 2">LVP_AGWG</strain>
    </source>
</reference>
<name>A0A6I8U3R4_AEDAE</name>
<keyword evidence="2" id="KW-1185">Reference proteome</keyword>
<sequence length="193" mass="22712">MFPTPIIILLIVAAGPALSKIEPPLGCVHIENIAYRRFLFAGQYQSGYDRNVNFDNWERVVDKEWVLERSGKEYRIYTVKYQIAPMYLLVNRATQVDNNRRQVHLSAFVNSTREMSWKIEDQKNGYFAIQNKDLKEYLYAGEQKYDIPYGCLRPYENWKTNSSICRSVGQVFTWKGTNPKKLGHEFQWKIHSC</sequence>
<reference evidence="1" key="2">
    <citation type="submission" date="2020-05" db="UniProtKB">
        <authorList>
            <consortium name="EnsemblMetazoa"/>
        </authorList>
    </citation>
    <scope>IDENTIFICATION</scope>
    <source>
        <strain evidence="1">LVP_AGWG</strain>
    </source>
</reference>
<gene>
    <name evidence="1" type="primary">110676816</name>
</gene>
<dbReference type="AlphaFoldDB" id="A0A6I8U3R4"/>
<accession>A0A6I8U3R4</accession>
<evidence type="ECO:0000313" key="2">
    <source>
        <dbReference type="Proteomes" id="UP000008820"/>
    </source>
</evidence>
<dbReference type="InParanoid" id="A0A6I8U3R4"/>
<dbReference type="SUPFAM" id="SSF50370">
    <property type="entry name" value="Ricin B-like lectins"/>
    <property type="match status" value="1"/>
</dbReference>
<dbReference type="InterPro" id="IPR035992">
    <property type="entry name" value="Ricin_B-like_lectins"/>
</dbReference>
<organism evidence="1 2">
    <name type="scientific">Aedes aegypti</name>
    <name type="common">Yellowfever mosquito</name>
    <name type="synonym">Culex aegypti</name>
    <dbReference type="NCBI Taxonomy" id="7159"/>
    <lineage>
        <taxon>Eukaryota</taxon>
        <taxon>Metazoa</taxon>
        <taxon>Ecdysozoa</taxon>
        <taxon>Arthropoda</taxon>
        <taxon>Hexapoda</taxon>
        <taxon>Insecta</taxon>
        <taxon>Pterygota</taxon>
        <taxon>Neoptera</taxon>
        <taxon>Endopterygota</taxon>
        <taxon>Diptera</taxon>
        <taxon>Nematocera</taxon>
        <taxon>Culicoidea</taxon>
        <taxon>Culicidae</taxon>
        <taxon>Culicinae</taxon>
        <taxon>Aedini</taxon>
        <taxon>Aedes</taxon>
        <taxon>Stegomyia</taxon>
    </lineage>
</organism>
<evidence type="ECO:0000313" key="1">
    <source>
        <dbReference type="EnsemblMetazoa" id="AAEL024105-PA"/>
    </source>
</evidence>
<dbReference type="OrthoDB" id="7756032at2759"/>
<dbReference type="CDD" id="cd23667">
    <property type="entry name" value="beta-trefoil_Ricin_CqDVP-like"/>
    <property type="match status" value="1"/>
</dbReference>
<dbReference type="Gene3D" id="2.80.10.50">
    <property type="match status" value="1"/>
</dbReference>